<evidence type="ECO:0000313" key="2">
    <source>
        <dbReference type="Proteomes" id="UP000031552"/>
    </source>
</evidence>
<organism evidence="1 2">
    <name type="scientific">Candidatus Criblamydia sequanensis CRIB-18</name>
    <dbReference type="NCBI Taxonomy" id="1437425"/>
    <lineage>
        <taxon>Bacteria</taxon>
        <taxon>Pseudomonadati</taxon>
        <taxon>Chlamydiota</taxon>
        <taxon>Chlamydiia</taxon>
        <taxon>Parachlamydiales</taxon>
        <taxon>Candidatus Criblamydiaceae</taxon>
        <taxon>Candidatus Criblamydia</taxon>
    </lineage>
</organism>
<dbReference type="eggNOG" id="ENOG50314JC">
    <property type="taxonomic scope" value="Bacteria"/>
</dbReference>
<dbReference type="STRING" id="1437425.CSEC_0806"/>
<dbReference type="Pfam" id="PF18616">
    <property type="entry name" value="CdiI_3"/>
    <property type="match status" value="1"/>
</dbReference>
<dbReference type="InterPro" id="IPR040547">
    <property type="entry name" value="CdiI"/>
</dbReference>
<name>A0A090D153_9BACT</name>
<protein>
    <submittedName>
        <fullName evidence="1">Uncharacterized protein</fullName>
    </submittedName>
</protein>
<sequence>MKFDLNKSLQDLENSDWGEPKSDSSLENKCLQLRRVPLMDLKGSDLLRLISQDIGIEYLIPLAIELLRVDPLADRDVYPGSLLGALLEASYKYWDKNPNLREEVEKMYNKILINEKNDEDIRKDVVRELKKSHLTFAEFGRYASLLWDNIQVKQTCNSCAVKILAVIASKQSIILEDLTSLISFPISEKMIEFLLKNKFITYDYEGSYPADRFFRLSKDFREQLGLTRRKKG</sequence>
<keyword evidence="2" id="KW-1185">Reference proteome</keyword>
<dbReference type="EMBL" id="CCEJ010000003">
    <property type="protein sequence ID" value="CDR33635.1"/>
    <property type="molecule type" value="Genomic_DNA"/>
</dbReference>
<dbReference type="AlphaFoldDB" id="A0A090D153"/>
<gene>
    <name evidence="1" type="ORF">CSEC_0806</name>
</gene>
<dbReference type="Proteomes" id="UP000031552">
    <property type="component" value="Unassembled WGS sequence"/>
</dbReference>
<proteinExistence type="predicted"/>
<reference evidence="1" key="1">
    <citation type="submission" date="2013-12" db="EMBL/GenBank/DDBJ databases">
        <authorList>
            <person name="Linke B."/>
        </authorList>
    </citation>
    <scope>NUCLEOTIDE SEQUENCE [LARGE SCALE GENOMIC DNA]</scope>
    <source>
        <strain evidence="1">CRIB-18</strain>
    </source>
</reference>
<evidence type="ECO:0000313" key="1">
    <source>
        <dbReference type="EMBL" id="CDR33635.1"/>
    </source>
</evidence>
<comment type="caution">
    <text evidence="1">The sequence shown here is derived from an EMBL/GenBank/DDBJ whole genome shotgun (WGS) entry which is preliminary data.</text>
</comment>
<dbReference type="CDD" id="cd20691">
    <property type="entry name" value="CdiI_EC536-like"/>
    <property type="match status" value="1"/>
</dbReference>
<dbReference type="RefSeq" id="WP_053331755.1">
    <property type="nucleotide sequence ID" value="NZ_CCEJ010000003.1"/>
</dbReference>
<accession>A0A090D153</accession>
<reference evidence="1" key="2">
    <citation type="submission" date="2014-09" db="EMBL/GenBank/DDBJ databases">
        <title>Criblamydia sequanensis harbors a mega-plasmid encoding arsenite resistance.</title>
        <authorList>
            <person name="Bertelli C."/>
            <person name="Goesmann A."/>
            <person name="Greub G."/>
        </authorList>
    </citation>
    <scope>NUCLEOTIDE SEQUENCE [LARGE SCALE GENOMIC DNA]</scope>
    <source>
        <strain evidence="1">CRIB-18</strain>
    </source>
</reference>
<dbReference type="OrthoDB" id="4829274at2"/>